<accession>A0A699U1M2</accession>
<name>A0A699U1M2_TANCI</name>
<feature type="compositionally biased region" description="Polar residues" evidence="1">
    <location>
        <begin position="1"/>
        <end position="15"/>
    </location>
</feature>
<dbReference type="AlphaFoldDB" id="A0A699U1M2"/>
<evidence type="ECO:0000313" key="2">
    <source>
        <dbReference type="EMBL" id="GFD16187.1"/>
    </source>
</evidence>
<feature type="region of interest" description="Disordered" evidence="1">
    <location>
        <begin position="1"/>
        <end position="56"/>
    </location>
</feature>
<feature type="non-terminal residue" evidence="2">
    <location>
        <position position="1"/>
    </location>
</feature>
<sequence length="56" mass="6196">IMKSLTTNVESSNAEVPSHEKEVCHESSKSFQEESSSLNDYVHQGLEEVEVPSSNT</sequence>
<dbReference type="EMBL" id="BKCJ011291583">
    <property type="protein sequence ID" value="GFD16187.1"/>
    <property type="molecule type" value="Genomic_DNA"/>
</dbReference>
<comment type="caution">
    <text evidence="2">The sequence shown here is derived from an EMBL/GenBank/DDBJ whole genome shotgun (WGS) entry which is preliminary data.</text>
</comment>
<gene>
    <name evidence="2" type="ORF">Tci_888156</name>
</gene>
<reference evidence="2" key="1">
    <citation type="journal article" date="2019" name="Sci. Rep.">
        <title>Draft genome of Tanacetum cinerariifolium, the natural source of mosquito coil.</title>
        <authorList>
            <person name="Yamashiro T."/>
            <person name="Shiraishi A."/>
            <person name="Satake H."/>
            <person name="Nakayama K."/>
        </authorList>
    </citation>
    <scope>NUCLEOTIDE SEQUENCE</scope>
</reference>
<organism evidence="2">
    <name type="scientific">Tanacetum cinerariifolium</name>
    <name type="common">Dalmatian daisy</name>
    <name type="synonym">Chrysanthemum cinerariifolium</name>
    <dbReference type="NCBI Taxonomy" id="118510"/>
    <lineage>
        <taxon>Eukaryota</taxon>
        <taxon>Viridiplantae</taxon>
        <taxon>Streptophyta</taxon>
        <taxon>Embryophyta</taxon>
        <taxon>Tracheophyta</taxon>
        <taxon>Spermatophyta</taxon>
        <taxon>Magnoliopsida</taxon>
        <taxon>eudicotyledons</taxon>
        <taxon>Gunneridae</taxon>
        <taxon>Pentapetalae</taxon>
        <taxon>asterids</taxon>
        <taxon>campanulids</taxon>
        <taxon>Asterales</taxon>
        <taxon>Asteraceae</taxon>
        <taxon>Asteroideae</taxon>
        <taxon>Anthemideae</taxon>
        <taxon>Anthemidinae</taxon>
        <taxon>Tanacetum</taxon>
    </lineage>
</organism>
<feature type="compositionally biased region" description="Basic and acidic residues" evidence="1">
    <location>
        <begin position="17"/>
        <end position="32"/>
    </location>
</feature>
<evidence type="ECO:0000256" key="1">
    <source>
        <dbReference type="SAM" id="MobiDB-lite"/>
    </source>
</evidence>
<proteinExistence type="predicted"/>
<protein>
    <submittedName>
        <fullName evidence="2">Uncharacterized protein</fullName>
    </submittedName>
</protein>